<comment type="caution">
    <text evidence="1">The sequence shown here is derived from an EMBL/GenBank/DDBJ whole genome shotgun (WGS) entry which is preliminary data.</text>
</comment>
<protein>
    <submittedName>
        <fullName evidence="1">Uncharacterized protein</fullName>
    </submittedName>
</protein>
<gene>
    <name evidence="1" type="ORF">V5799_023274</name>
</gene>
<accession>A0AAQ4FJT2</accession>
<keyword evidence="2" id="KW-1185">Reference proteome</keyword>
<evidence type="ECO:0000313" key="1">
    <source>
        <dbReference type="EMBL" id="KAK8786941.1"/>
    </source>
</evidence>
<dbReference type="Proteomes" id="UP001321473">
    <property type="component" value="Unassembled WGS sequence"/>
</dbReference>
<reference evidence="1 2" key="1">
    <citation type="journal article" date="2023" name="Arcadia Sci">
        <title>De novo assembly of a long-read Amblyomma americanum tick genome.</title>
        <authorList>
            <person name="Chou S."/>
            <person name="Poskanzer K.E."/>
            <person name="Rollins M."/>
            <person name="Thuy-Boun P.S."/>
        </authorList>
    </citation>
    <scope>NUCLEOTIDE SEQUENCE [LARGE SCALE GENOMIC DNA]</scope>
    <source>
        <strain evidence="1">F_SG_1</strain>
        <tissue evidence="1">Salivary glands</tissue>
    </source>
</reference>
<sequence length="240" mass="26834">MTPEDLRLERIMMGLKQTECGDRSNVSTWTKPNMCADQFLEELLPRRACVPAGINRDLVAVVQCPEEWVLAIGNDASKVRCESENSGGMELSYLDDLPAPKNGAAIDIGYSLQSRNIMFLWDAGKPKAECSIAIKELQKKCLAQDLIVTDCIQKRLVMTCPEGYPDSEIRDKCHSYASMVKDTANMIVYRSIHCAICNGRSAKTLSCYLKAQQEPERRKYSSAGESYAVVMNFSKWHSSS</sequence>
<organism evidence="1 2">
    <name type="scientific">Amblyomma americanum</name>
    <name type="common">Lone star tick</name>
    <dbReference type="NCBI Taxonomy" id="6943"/>
    <lineage>
        <taxon>Eukaryota</taxon>
        <taxon>Metazoa</taxon>
        <taxon>Ecdysozoa</taxon>
        <taxon>Arthropoda</taxon>
        <taxon>Chelicerata</taxon>
        <taxon>Arachnida</taxon>
        <taxon>Acari</taxon>
        <taxon>Parasitiformes</taxon>
        <taxon>Ixodida</taxon>
        <taxon>Ixodoidea</taxon>
        <taxon>Ixodidae</taxon>
        <taxon>Amblyomminae</taxon>
        <taxon>Amblyomma</taxon>
    </lineage>
</organism>
<dbReference type="EMBL" id="JARKHS020002263">
    <property type="protein sequence ID" value="KAK8786941.1"/>
    <property type="molecule type" value="Genomic_DNA"/>
</dbReference>
<dbReference type="AlphaFoldDB" id="A0AAQ4FJT2"/>
<proteinExistence type="predicted"/>
<name>A0AAQ4FJT2_AMBAM</name>
<evidence type="ECO:0000313" key="2">
    <source>
        <dbReference type="Proteomes" id="UP001321473"/>
    </source>
</evidence>